<feature type="compositionally biased region" description="Low complexity" evidence="1">
    <location>
        <begin position="543"/>
        <end position="552"/>
    </location>
</feature>
<dbReference type="Pfam" id="PF10361">
    <property type="entry name" value="DUF2434"/>
    <property type="match status" value="1"/>
</dbReference>
<feature type="transmembrane region" description="Helical" evidence="2">
    <location>
        <begin position="300"/>
        <end position="321"/>
    </location>
</feature>
<feature type="region of interest" description="Disordered" evidence="1">
    <location>
        <begin position="510"/>
        <end position="586"/>
    </location>
</feature>
<proteinExistence type="predicted"/>
<feature type="transmembrane region" description="Helical" evidence="2">
    <location>
        <begin position="88"/>
        <end position="109"/>
    </location>
</feature>
<feature type="transmembrane region" description="Helical" evidence="2">
    <location>
        <begin position="341"/>
        <end position="364"/>
    </location>
</feature>
<evidence type="ECO:0000313" key="3">
    <source>
        <dbReference type="EMBL" id="KAK8855492.1"/>
    </source>
</evidence>
<dbReference type="InterPro" id="IPR018830">
    <property type="entry name" value="DUF2434"/>
</dbReference>
<sequence length="586" mass="66056">MSVIDARDVMSWPVGDNDTDTKFGNFHLNLTLLEHWNYTLYSNNTISNGTKCYLTFGKYPPAALLYPNGTFINSTSCYSAIDPVGIRGGVGIAFAVMYAISLLFICVNLTKHGKRYLPATKRFYPLGRRWQWYWGLFVCGAAVIGLFTGVDVDRFYLPEIPIVLNNFFWYLMQMGAMALVWEAVRHWGSWMERQFIDPNPFVLQQTDKRGMFEFWLPLFFYFWLWINFFLVIPRNWGNIEKQRDPDQTRLIAQPSATDVRFKMATFCLLICWFTIGTSMWHSIRHYEPRNRGMFNRAIGFLGYMPFRFVLLLPLALAVVAYQGLCAWEFWLSPQKVDTNVIAMYVGGYVPTLLILWIQIISGFLRPNEDKNLIQQRRERGDAADRELGIVNKPAWWRRVNGDMPVQGMRDRLMRNVREVGGGAATARNVELAAETRAREADQAQATADRERAAGTTTAAPIEMNEIRRANSIASSVRTSTAPPPYEPMYHGKNENRRSERAMQVAAGLLFPNAAPPPPRLPPMDDDDAGTAARGRAREGAGSGAAADSSAGGLHAPRPGTSERSNSTASGVTLNAPPQQIKSMLDV</sequence>
<keyword evidence="4" id="KW-1185">Reference proteome</keyword>
<dbReference type="EMBL" id="JAPCWZ010000007">
    <property type="protein sequence ID" value="KAK8855492.1"/>
    <property type="molecule type" value="Genomic_DNA"/>
</dbReference>
<dbReference type="Proteomes" id="UP001390339">
    <property type="component" value="Unassembled WGS sequence"/>
</dbReference>
<protein>
    <submittedName>
        <fullName evidence="3">Uncharacterized protein</fullName>
    </submittedName>
</protein>
<feature type="transmembrane region" description="Helical" evidence="2">
    <location>
        <begin position="167"/>
        <end position="184"/>
    </location>
</feature>
<keyword evidence="2" id="KW-0472">Membrane</keyword>
<keyword evidence="2" id="KW-0812">Transmembrane</keyword>
<evidence type="ECO:0000313" key="4">
    <source>
        <dbReference type="Proteomes" id="UP001390339"/>
    </source>
</evidence>
<name>A0ABR2I013_9PEZI</name>
<organism evidence="3 4">
    <name type="scientific">Apiospora arundinis</name>
    <dbReference type="NCBI Taxonomy" id="335852"/>
    <lineage>
        <taxon>Eukaryota</taxon>
        <taxon>Fungi</taxon>
        <taxon>Dikarya</taxon>
        <taxon>Ascomycota</taxon>
        <taxon>Pezizomycotina</taxon>
        <taxon>Sordariomycetes</taxon>
        <taxon>Xylariomycetidae</taxon>
        <taxon>Amphisphaeriales</taxon>
        <taxon>Apiosporaceae</taxon>
        <taxon>Apiospora</taxon>
    </lineage>
</organism>
<gene>
    <name evidence="3" type="ORF">PGQ11_011404</name>
</gene>
<accession>A0ABR2I013</accession>
<evidence type="ECO:0000256" key="2">
    <source>
        <dbReference type="SAM" id="Phobius"/>
    </source>
</evidence>
<feature type="transmembrane region" description="Helical" evidence="2">
    <location>
        <begin position="263"/>
        <end position="280"/>
    </location>
</feature>
<feature type="compositionally biased region" description="Polar residues" evidence="1">
    <location>
        <begin position="561"/>
        <end position="586"/>
    </location>
</feature>
<comment type="caution">
    <text evidence="3">The sequence shown here is derived from an EMBL/GenBank/DDBJ whole genome shotgun (WGS) entry which is preliminary data.</text>
</comment>
<keyword evidence="2" id="KW-1133">Transmembrane helix</keyword>
<feature type="transmembrane region" description="Helical" evidence="2">
    <location>
        <begin position="214"/>
        <end position="232"/>
    </location>
</feature>
<reference evidence="3 4" key="1">
    <citation type="journal article" date="2024" name="IMA Fungus">
        <title>Apiospora arundinis, a panoply of carbohydrate-active enzymes and secondary metabolites.</title>
        <authorList>
            <person name="Sorensen T."/>
            <person name="Petersen C."/>
            <person name="Muurmann A.T."/>
            <person name="Christiansen J.V."/>
            <person name="Brundto M.L."/>
            <person name="Overgaard C.K."/>
            <person name="Boysen A.T."/>
            <person name="Wollenberg R.D."/>
            <person name="Larsen T.O."/>
            <person name="Sorensen J.L."/>
            <person name="Nielsen K.L."/>
            <person name="Sondergaard T.E."/>
        </authorList>
    </citation>
    <scope>NUCLEOTIDE SEQUENCE [LARGE SCALE GENOMIC DNA]</scope>
    <source>
        <strain evidence="3 4">AAU 773</strain>
    </source>
</reference>
<evidence type="ECO:0000256" key="1">
    <source>
        <dbReference type="SAM" id="MobiDB-lite"/>
    </source>
</evidence>
<feature type="transmembrane region" description="Helical" evidence="2">
    <location>
        <begin position="130"/>
        <end position="147"/>
    </location>
</feature>